<feature type="compositionally biased region" description="Basic and acidic residues" evidence="1">
    <location>
        <begin position="85"/>
        <end position="95"/>
    </location>
</feature>
<accession>A0ABR1WIJ3</accession>
<dbReference type="Proteomes" id="UP001446871">
    <property type="component" value="Unassembled WGS sequence"/>
</dbReference>
<protein>
    <recommendedName>
        <fullName evidence="4">EKC/KEOPS complex subunit GON7</fullName>
    </recommendedName>
</protein>
<keyword evidence="3" id="KW-1185">Reference proteome</keyword>
<gene>
    <name evidence="2" type="ORF">PG996_001092</name>
</gene>
<feature type="region of interest" description="Disordered" evidence="1">
    <location>
        <begin position="69"/>
        <end position="95"/>
    </location>
</feature>
<sequence>MSGSDGQDSKKNTGPPDGSAPVVASSSQAEMAQAFKDLARGEQQAAAMEANLTKLEDKLDELLAQFETTAAAGSPDLDKVGSSSDESKEEKKKET</sequence>
<proteinExistence type="predicted"/>
<evidence type="ECO:0000313" key="3">
    <source>
        <dbReference type="Proteomes" id="UP001446871"/>
    </source>
</evidence>
<dbReference type="EMBL" id="JAQQWM010000001">
    <property type="protein sequence ID" value="KAK8082311.1"/>
    <property type="molecule type" value="Genomic_DNA"/>
</dbReference>
<evidence type="ECO:0000256" key="1">
    <source>
        <dbReference type="SAM" id="MobiDB-lite"/>
    </source>
</evidence>
<feature type="region of interest" description="Disordered" evidence="1">
    <location>
        <begin position="1"/>
        <end position="29"/>
    </location>
</feature>
<organism evidence="2 3">
    <name type="scientific">Apiospora saccharicola</name>
    <dbReference type="NCBI Taxonomy" id="335842"/>
    <lineage>
        <taxon>Eukaryota</taxon>
        <taxon>Fungi</taxon>
        <taxon>Dikarya</taxon>
        <taxon>Ascomycota</taxon>
        <taxon>Pezizomycotina</taxon>
        <taxon>Sordariomycetes</taxon>
        <taxon>Xylariomycetidae</taxon>
        <taxon>Amphisphaeriales</taxon>
        <taxon>Apiosporaceae</taxon>
        <taxon>Apiospora</taxon>
    </lineage>
</organism>
<reference evidence="2 3" key="1">
    <citation type="submission" date="2023-01" db="EMBL/GenBank/DDBJ databases">
        <title>Analysis of 21 Apiospora genomes using comparative genomics revels a genus with tremendous synthesis potential of carbohydrate active enzymes and secondary metabolites.</title>
        <authorList>
            <person name="Sorensen T."/>
        </authorList>
    </citation>
    <scope>NUCLEOTIDE SEQUENCE [LARGE SCALE GENOMIC DNA]</scope>
    <source>
        <strain evidence="2 3">CBS 83171</strain>
    </source>
</reference>
<comment type="caution">
    <text evidence="2">The sequence shown here is derived from an EMBL/GenBank/DDBJ whole genome shotgun (WGS) entry which is preliminary data.</text>
</comment>
<name>A0ABR1WIJ3_9PEZI</name>
<evidence type="ECO:0000313" key="2">
    <source>
        <dbReference type="EMBL" id="KAK8082311.1"/>
    </source>
</evidence>
<evidence type="ECO:0008006" key="4">
    <source>
        <dbReference type="Google" id="ProtNLM"/>
    </source>
</evidence>